<name>A0A6J5Q354_9CAUD</name>
<reference evidence="1" key="1">
    <citation type="submission" date="2020-05" db="EMBL/GenBank/DDBJ databases">
        <authorList>
            <person name="Chiriac C."/>
            <person name="Salcher M."/>
            <person name="Ghai R."/>
            <person name="Kavagutti S V."/>
        </authorList>
    </citation>
    <scope>NUCLEOTIDE SEQUENCE</scope>
</reference>
<evidence type="ECO:0000313" key="1">
    <source>
        <dbReference type="EMBL" id="CAB4177842.1"/>
    </source>
</evidence>
<sequence>MKFTAVSIMRDGVECVVIPKVKTSHLDRIKYLKSPHFSGYANSNMFTNIIERALIKKFSGVHFGRDRSVPVECCDVIKRSSLFLTVEIDLSEGWK</sequence>
<dbReference type="EMBL" id="LR796957">
    <property type="protein sequence ID" value="CAB4177842.1"/>
    <property type="molecule type" value="Genomic_DNA"/>
</dbReference>
<organism evidence="1">
    <name type="scientific">uncultured Caudovirales phage</name>
    <dbReference type="NCBI Taxonomy" id="2100421"/>
    <lineage>
        <taxon>Viruses</taxon>
        <taxon>Duplodnaviria</taxon>
        <taxon>Heunggongvirae</taxon>
        <taxon>Uroviricota</taxon>
        <taxon>Caudoviricetes</taxon>
        <taxon>Peduoviridae</taxon>
        <taxon>Maltschvirus</taxon>
        <taxon>Maltschvirus maltsch</taxon>
    </lineage>
</organism>
<proteinExistence type="predicted"/>
<protein>
    <submittedName>
        <fullName evidence="1">Uncharacterized protein</fullName>
    </submittedName>
</protein>
<accession>A0A6J5Q354</accession>
<gene>
    <name evidence="1" type="ORF">UFOVP1009_2</name>
</gene>